<dbReference type="PANTHER" id="PTHR11946">
    <property type="entry name" value="VALYL-TRNA SYNTHETASES"/>
    <property type="match status" value="1"/>
</dbReference>
<dbReference type="FunFam" id="3.40.50.620:FF:000078">
    <property type="entry name" value="Valine--tRNA ligase, mitochondrial"/>
    <property type="match status" value="1"/>
</dbReference>
<dbReference type="SUPFAM" id="SSF52374">
    <property type="entry name" value="Nucleotidylyl transferase"/>
    <property type="match status" value="1"/>
</dbReference>
<dbReference type="InterPro" id="IPR002300">
    <property type="entry name" value="aa-tRNA-synth_Ia"/>
</dbReference>
<evidence type="ECO:0000256" key="8">
    <source>
        <dbReference type="ARBA" id="ARBA00023146"/>
    </source>
</evidence>
<accession>V9IKU4</accession>
<dbReference type="Pfam" id="PF00133">
    <property type="entry name" value="tRNA-synt_1"/>
    <property type="match status" value="1"/>
</dbReference>
<name>V9IKU4_APICE</name>
<dbReference type="Gene3D" id="3.40.50.620">
    <property type="entry name" value="HUPs"/>
    <property type="match status" value="1"/>
</dbReference>
<evidence type="ECO:0000256" key="2">
    <source>
        <dbReference type="ARBA" id="ARBA00013169"/>
    </source>
</evidence>
<dbReference type="InterPro" id="IPR002303">
    <property type="entry name" value="Valyl-tRNA_ligase"/>
</dbReference>
<proteinExistence type="evidence at transcript level"/>
<dbReference type="AlphaFoldDB" id="V9IKU4"/>
<dbReference type="PRINTS" id="PR00986">
    <property type="entry name" value="TRNASYNTHVAL"/>
</dbReference>
<sequence length="276" mass="32092">MNHQLEIIEVIDEYGNITKAGKQFEGLPRFIVREKILNELSNKGILKSISDHNMCIPLCSRTHDVVEYLLKEQWFIKCKDMAQKAIKAVKQGHLKIIPNTQETLWYDYLNNIRDWCISRQIWWGHSIPAYYITIEGKIEWIIARTENDAKIIVQNKYGSDIKLYKDEDVLDTWFSSAILPFAIMGWPEKTEDLKKYYPLTLMETGRDILFFWVARMVMLGLELTNCLPFDEVLLHGLLCDAYGKKMSKTLGNIVSPENIINGISLNDLTEQMKVII</sequence>
<reference evidence="11" key="1">
    <citation type="submission" date="2011-11" db="EMBL/GenBank/DDBJ databases">
        <title>Decoding the brain transcriptome of the Eastern honeybee (Apis cerana) based on pyrosequencing.</title>
        <authorList>
            <person name="Sun L."/>
            <person name="Zheng H."/>
            <person name="Wang Y."/>
            <person name="Xie X."/>
            <person name="Zhu Y."/>
            <person name="Gu W."/>
            <person name="Wang S."/>
        </authorList>
    </citation>
    <scope>NUCLEOTIDE SEQUENCE</scope>
    <source>
        <tissue evidence="11">Brain</tissue>
    </source>
</reference>
<dbReference type="PANTHER" id="PTHR11946:SF109">
    <property type="entry name" value="VALINE--TRNA LIGASE"/>
    <property type="match status" value="1"/>
</dbReference>
<gene>
    <name evidence="11" type="ORF">ACCB13488</name>
</gene>
<dbReference type="SUPFAM" id="SSF50677">
    <property type="entry name" value="ValRS/IleRS/LeuRS editing domain"/>
    <property type="match status" value="1"/>
</dbReference>
<evidence type="ECO:0000256" key="3">
    <source>
        <dbReference type="ARBA" id="ARBA00022490"/>
    </source>
</evidence>
<keyword evidence="3" id="KW-0963">Cytoplasm</keyword>
<keyword evidence="7" id="KW-0648">Protein biosynthesis</keyword>
<evidence type="ECO:0000256" key="5">
    <source>
        <dbReference type="ARBA" id="ARBA00022741"/>
    </source>
</evidence>
<protein>
    <recommendedName>
        <fullName evidence="2">valine--tRNA ligase</fullName>
        <ecNumber evidence="2">6.1.1.9</ecNumber>
    </recommendedName>
    <alternativeName>
        <fullName evidence="9">Valyl-tRNA synthetase</fullName>
    </alternativeName>
</protein>
<dbReference type="InterPro" id="IPR009008">
    <property type="entry name" value="Val/Leu/Ile-tRNA-synth_edit"/>
</dbReference>
<evidence type="ECO:0000256" key="6">
    <source>
        <dbReference type="ARBA" id="ARBA00022840"/>
    </source>
</evidence>
<keyword evidence="8 11" id="KW-0030">Aminoacyl-tRNA synthetase</keyword>
<dbReference type="GO" id="GO:0004832">
    <property type="term" value="F:valine-tRNA ligase activity"/>
    <property type="evidence" value="ECO:0007669"/>
    <property type="project" value="UniProtKB-EC"/>
</dbReference>
<dbReference type="GO" id="GO:0002161">
    <property type="term" value="F:aminoacyl-tRNA deacylase activity"/>
    <property type="evidence" value="ECO:0007669"/>
    <property type="project" value="InterPro"/>
</dbReference>
<comment type="similarity">
    <text evidence="1">Belongs to the class-I aminoacyl-tRNA synthetase family.</text>
</comment>
<dbReference type="EMBL" id="JR052267">
    <property type="protein sequence ID" value="AEY61660.1"/>
    <property type="molecule type" value="mRNA"/>
</dbReference>
<dbReference type="InterPro" id="IPR014729">
    <property type="entry name" value="Rossmann-like_a/b/a_fold"/>
</dbReference>
<dbReference type="GO" id="GO:0006438">
    <property type="term" value="P:valyl-tRNA aminoacylation"/>
    <property type="evidence" value="ECO:0007669"/>
    <property type="project" value="InterPro"/>
</dbReference>
<dbReference type="GO" id="GO:0005524">
    <property type="term" value="F:ATP binding"/>
    <property type="evidence" value="ECO:0007669"/>
    <property type="project" value="UniProtKB-KW"/>
</dbReference>
<keyword evidence="4" id="KW-0436">Ligase</keyword>
<evidence type="ECO:0000259" key="10">
    <source>
        <dbReference type="Pfam" id="PF00133"/>
    </source>
</evidence>
<feature type="domain" description="Aminoacyl-tRNA synthetase class Ia" evidence="10">
    <location>
        <begin position="61"/>
        <end position="264"/>
    </location>
</feature>
<evidence type="ECO:0000256" key="4">
    <source>
        <dbReference type="ARBA" id="ARBA00022598"/>
    </source>
</evidence>
<evidence type="ECO:0000256" key="1">
    <source>
        <dbReference type="ARBA" id="ARBA00005594"/>
    </source>
</evidence>
<evidence type="ECO:0000313" key="11">
    <source>
        <dbReference type="EMBL" id="AEY61660.1"/>
    </source>
</evidence>
<dbReference type="EC" id="6.1.1.9" evidence="2"/>
<dbReference type="GO" id="GO:0005829">
    <property type="term" value="C:cytosol"/>
    <property type="evidence" value="ECO:0007669"/>
    <property type="project" value="TreeGrafter"/>
</dbReference>
<evidence type="ECO:0000256" key="9">
    <source>
        <dbReference type="ARBA" id="ARBA00029936"/>
    </source>
</evidence>
<keyword evidence="5" id="KW-0547">Nucleotide-binding</keyword>
<evidence type="ECO:0000256" key="7">
    <source>
        <dbReference type="ARBA" id="ARBA00022917"/>
    </source>
</evidence>
<organism evidence="11">
    <name type="scientific">Apis cerana</name>
    <name type="common">Indian honeybee</name>
    <dbReference type="NCBI Taxonomy" id="7461"/>
    <lineage>
        <taxon>Eukaryota</taxon>
        <taxon>Metazoa</taxon>
        <taxon>Ecdysozoa</taxon>
        <taxon>Arthropoda</taxon>
        <taxon>Hexapoda</taxon>
        <taxon>Insecta</taxon>
        <taxon>Pterygota</taxon>
        <taxon>Neoptera</taxon>
        <taxon>Endopterygota</taxon>
        <taxon>Hymenoptera</taxon>
        <taxon>Apocrita</taxon>
        <taxon>Aculeata</taxon>
        <taxon>Apoidea</taxon>
        <taxon>Anthophila</taxon>
        <taxon>Apidae</taxon>
        <taxon>Apis</taxon>
    </lineage>
</organism>
<keyword evidence="6" id="KW-0067">ATP-binding</keyword>